<dbReference type="GO" id="GO:0005789">
    <property type="term" value="C:endoplasmic reticulum membrane"/>
    <property type="evidence" value="ECO:0007669"/>
    <property type="project" value="UniProtKB-SubCell"/>
</dbReference>
<dbReference type="AlphaFoldDB" id="A0A9N6ZFR2"/>
<keyword evidence="7 11" id="KW-0472">Membrane</keyword>
<gene>
    <name evidence="12" type="primary">EOG090X0CTK</name>
</gene>
<comment type="subcellular location">
    <subcellularLocation>
        <location evidence="2">Cell membrane</location>
        <topology evidence="2">Multi-pass membrane protein</topology>
    </subcellularLocation>
    <subcellularLocation>
        <location evidence="1">Endoplasmic reticulum membrane</location>
        <topology evidence="1">Multi-pass membrane protein</topology>
    </subcellularLocation>
</comment>
<dbReference type="InterPro" id="IPR019164">
    <property type="entry name" value="TMEM147"/>
</dbReference>
<evidence type="ECO:0000256" key="11">
    <source>
        <dbReference type="SAM" id="Phobius"/>
    </source>
</evidence>
<name>A0A9N6ZFR2_9CRUS</name>
<dbReference type="Pfam" id="PF09767">
    <property type="entry name" value="DUF2053"/>
    <property type="match status" value="1"/>
</dbReference>
<evidence type="ECO:0000256" key="4">
    <source>
        <dbReference type="ARBA" id="ARBA00022692"/>
    </source>
</evidence>
<comment type="similarity">
    <text evidence="8">Belongs to the TMEM147 family.</text>
</comment>
<evidence type="ECO:0000256" key="6">
    <source>
        <dbReference type="ARBA" id="ARBA00022989"/>
    </source>
</evidence>
<keyword evidence="6 11" id="KW-1133">Transmembrane helix</keyword>
<feature type="transmembrane region" description="Helical" evidence="11">
    <location>
        <begin position="172"/>
        <end position="192"/>
    </location>
</feature>
<evidence type="ECO:0000256" key="9">
    <source>
        <dbReference type="ARBA" id="ARBA00034846"/>
    </source>
</evidence>
<evidence type="ECO:0000313" key="12">
    <source>
        <dbReference type="EMBL" id="CAG4645790.1"/>
    </source>
</evidence>
<proteinExistence type="inferred from homology"/>
<evidence type="ECO:0000256" key="10">
    <source>
        <dbReference type="ARBA" id="ARBA00034899"/>
    </source>
</evidence>
<accession>A0A9N6ZFR2</accession>
<dbReference type="PANTHER" id="PTHR12869:SF0">
    <property type="entry name" value="BOS COMPLEX SUBUNIT TMEM147"/>
    <property type="match status" value="1"/>
</dbReference>
<feature type="transmembrane region" description="Helical" evidence="11">
    <location>
        <begin position="102"/>
        <end position="124"/>
    </location>
</feature>
<protein>
    <recommendedName>
        <fullName evidence="9">BOS complex subunit TMEM147</fullName>
    </recommendedName>
    <alternativeName>
        <fullName evidence="10">Transmembrane protein 147</fullName>
    </alternativeName>
</protein>
<evidence type="ECO:0000256" key="3">
    <source>
        <dbReference type="ARBA" id="ARBA00022475"/>
    </source>
</evidence>
<evidence type="ECO:0000256" key="8">
    <source>
        <dbReference type="ARBA" id="ARBA00034739"/>
    </source>
</evidence>
<evidence type="ECO:0000256" key="1">
    <source>
        <dbReference type="ARBA" id="ARBA00004477"/>
    </source>
</evidence>
<sequence>MTLYHFGNCLALAYAPYWIVYKQSGLSDYGAFWKVIQAGGAYALTQLIKMLLLATFFPTMDGSVDTSINFVSDILKCTVDLIDLAGLHLIMSRIAGKSHIKILTAGIGWAGAELVLSRVIVLWVGARGTEFDWKYVVESLDSNIALIHFMSTAALVWLFSRNDLPTQFLPAVVILLAASCYKSVICDVFSWLGTLSTWGLLAMRAGVTLGVSLVCLPNE</sequence>
<organism evidence="12">
    <name type="scientific">Lynceus sp. MCZ IZ 141354</name>
    <dbReference type="NCBI Taxonomy" id="1930659"/>
    <lineage>
        <taxon>Eukaryota</taxon>
        <taxon>Metazoa</taxon>
        <taxon>Ecdysozoa</taxon>
        <taxon>Arthropoda</taxon>
        <taxon>Crustacea</taxon>
        <taxon>Branchiopoda</taxon>
        <taxon>Diplostraca</taxon>
        <taxon>Laevicaudata</taxon>
        <taxon>Lynceidae</taxon>
        <taxon>Lynceus</taxon>
    </lineage>
</organism>
<evidence type="ECO:0000256" key="7">
    <source>
        <dbReference type="ARBA" id="ARBA00023136"/>
    </source>
</evidence>
<dbReference type="EMBL" id="OC989135">
    <property type="protein sequence ID" value="CAG4645790.1"/>
    <property type="molecule type" value="Genomic_DNA"/>
</dbReference>
<keyword evidence="3" id="KW-1003">Cell membrane</keyword>
<dbReference type="GO" id="GO:0005886">
    <property type="term" value="C:plasma membrane"/>
    <property type="evidence" value="ECO:0007669"/>
    <property type="project" value="UniProtKB-SubCell"/>
</dbReference>
<keyword evidence="4 11" id="KW-0812">Transmembrane</keyword>
<feature type="transmembrane region" description="Helical" evidence="11">
    <location>
        <begin position="144"/>
        <end position="160"/>
    </location>
</feature>
<evidence type="ECO:0000256" key="5">
    <source>
        <dbReference type="ARBA" id="ARBA00022824"/>
    </source>
</evidence>
<feature type="transmembrane region" description="Helical" evidence="11">
    <location>
        <begin position="198"/>
        <end position="216"/>
    </location>
</feature>
<reference evidence="12" key="1">
    <citation type="submission" date="2021-04" db="EMBL/GenBank/DDBJ databases">
        <authorList>
            <person name="Cornetti L."/>
        </authorList>
    </citation>
    <scope>NUCLEOTIDE SEQUENCE</scope>
</reference>
<dbReference type="PANTHER" id="PTHR12869">
    <property type="entry name" value="SMALL SEVEN TRANSMEMBRANE DOMAIN-CONTAINING PROTEIN"/>
    <property type="match status" value="1"/>
</dbReference>
<evidence type="ECO:0000256" key="2">
    <source>
        <dbReference type="ARBA" id="ARBA00004651"/>
    </source>
</evidence>
<keyword evidence="5" id="KW-0256">Endoplasmic reticulum</keyword>